<evidence type="ECO:0000256" key="8">
    <source>
        <dbReference type="ARBA" id="ARBA00023180"/>
    </source>
</evidence>
<comment type="subcellular location">
    <subcellularLocation>
        <location evidence="1 10">Secreted</location>
        <location evidence="1 10">Extracellular space</location>
        <location evidence="1 10">Extracellular matrix</location>
    </subcellularLocation>
</comment>
<keyword evidence="3 10" id="KW-0217">Developmental protein</keyword>
<feature type="region of interest" description="Disordered" evidence="11">
    <location>
        <begin position="320"/>
        <end position="391"/>
    </location>
</feature>
<dbReference type="InterPro" id="IPR043158">
    <property type="entry name" value="Wnt_C"/>
</dbReference>
<dbReference type="EMBL" id="UFQT01000376">
    <property type="protein sequence ID" value="SSX23704.1"/>
    <property type="molecule type" value="Genomic_DNA"/>
</dbReference>
<dbReference type="PANTHER" id="PTHR12027:SF77">
    <property type="entry name" value="PROTEIN WNT-5"/>
    <property type="match status" value="1"/>
</dbReference>
<dbReference type="PANTHER" id="PTHR12027">
    <property type="entry name" value="WNT RELATED"/>
    <property type="match status" value="1"/>
</dbReference>
<feature type="compositionally biased region" description="Basic residues" evidence="11">
    <location>
        <begin position="337"/>
        <end position="363"/>
    </location>
</feature>
<dbReference type="PRINTS" id="PR01349">
    <property type="entry name" value="WNTPROTEIN"/>
</dbReference>
<dbReference type="Pfam" id="PF00110">
    <property type="entry name" value="wnt"/>
    <property type="match status" value="2"/>
</dbReference>
<evidence type="ECO:0000313" key="12">
    <source>
        <dbReference type="EMBL" id="SSX23704.1"/>
    </source>
</evidence>
<evidence type="ECO:0000256" key="4">
    <source>
        <dbReference type="ARBA" id="ARBA00022525"/>
    </source>
</evidence>
<gene>
    <name evidence="12" type="primary">CSON009477</name>
</gene>
<evidence type="ECO:0000256" key="9">
    <source>
        <dbReference type="ARBA" id="ARBA00023288"/>
    </source>
</evidence>
<dbReference type="GO" id="GO:0000902">
    <property type="term" value="P:cell morphogenesis"/>
    <property type="evidence" value="ECO:0007669"/>
    <property type="project" value="UniProtKB-ARBA"/>
</dbReference>
<keyword evidence="9" id="KW-0449">Lipoprotein</keyword>
<feature type="compositionally biased region" description="Basic residues" evidence="11">
    <location>
        <begin position="377"/>
        <end position="391"/>
    </location>
</feature>
<evidence type="ECO:0000256" key="6">
    <source>
        <dbReference type="ARBA" id="ARBA00022687"/>
    </source>
</evidence>
<evidence type="ECO:0000256" key="5">
    <source>
        <dbReference type="ARBA" id="ARBA00022530"/>
    </source>
</evidence>
<evidence type="ECO:0000256" key="3">
    <source>
        <dbReference type="ARBA" id="ARBA00022473"/>
    </source>
</evidence>
<organism evidence="12">
    <name type="scientific">Culicoides sonorensis</name>
    <name type="common">Biting midge</name>
    <dbReference type="NCBI Taxonomy" id="179676"/>
    <lineage>
        <taxon>Eukaryota</taxon>
        <taxon>Metazoa</taxon>
        <taxon>Ecdysozoa</taxon>
        <taxon>Arthropoda</taxon>
        <taxon>Hexapoda</taxon>
        <taxon>Insecta</taxon>
        <taxon>Pterygota</taxon>
        <taxon>Neoptera</taxon>
        <taxon>Endopterygota</taxon>
        <taxon>Diptera</taxon>
        <taxon>Nematocera</taxon>
        <taxon>Chironomoidea</taxon>
        <taxon>Ceratopogonidae</taxon>
        <taxon>Ceratopogoninae</taxon>
        <taxon>Culicoides</taxon>
        <taxon>Monoculicoides</taxon>
    </lineage>
</organism>
<sequence>MSSLTIVGAASSSSSSALGAVPPMAIAPNDGIIGASELFRENFMQCGLIYEKYELEKHASVILICQFLPALVFICVSSQAVLQSSEDLESGYVGGWWLSLGMMSPFVEFTTEIETLSNDTSYFNFTQHMNVIQSKQLAITSTTISPPTPTTPTVPKRLTVKIGEQTADFHQLFGHHPSLSVTPPTHFITEFPEKPKINIVETHERAEALQSEPKKYIIPLALKTTSSEKEKKSTVFQDTSLHIDDLKNHILMLQNFAQADKSFQSKFVVFPHLNNETTTTSTTTEVPTSTSTRKTIRINSRNMIRITTTAGTPEVLLQNDQSAQDSVETQSEEERRKLRKKRRRKERKNLKRMQNRNNTRKSINKPIHNQRDELKLNSKRNKLARNRRASSKLKKKSINTIEIIHKQDLNLLDPKLCYIPDVLSYGQQKICVTNVNVMPVVSRAARAALQNCKTQFKNRRWDCQTIDDPTVFGPVISIGSSEMAFVHALSSASLMSFIARACRDGAFNSCGCSKSKRPHNLKDDWVWGGCGDDFEFAYKFSQRFVDSREKELRRLTRAIVSAPPKEIPKILEQELNLTTESAIGVSVGSIGRTSISNEDKQLQSSPKNHKGRKTPYNKYNTQLEARSLMNLHNNEAGRRAVVKKSRINCKCHGVSGSCSVITCWQQLTSIKDIAEYLKEKYDTATHVRMNQRKKLQVRDYRRSVPNAEDLVYIENSPDWCRQKNNWWKGTQGRVCNRNSKGPDSCLGNNMCCGRGFNTRKLVVREKCNCKFHWCCTVKCRTCVKTIEEYTCK</sequence>
<dbReference type="GO" id="GO:0007517">
    <property type="term" value="P:muscle organ development"/>
    <property type="evidence" value="ECO:0007669"/>
    <property type="project" value="UniProtKB-ARBA"/>
</dbReference>
<keyword evidence="6 10" id="KW-0879">Wnt signaling pathway</keyword>
<keyword evidence="7" id="KW-1015">Disulfide bond</keyword>
<keyword evidence="8" id="KW-0325">Glycoprotein</keyword>
<evidence type="ECO:0000256" key="7">
    <source>
        <dbReference type="ARBA" id="ARBA00023157"/>
    </source>
</evidence>
<dbReference type="InterPro" id="IPR005817">
    <property type="entry name" value="Wnt"/>
</dbReference>
<dbReference type="GO" id="GO:0045165">
    <property type="term" value="P:cell fate commitment"/>
    <property type="evidence" value="ECO:0007669"/>
    <property type="project" value="TreeGrafter"/>
</dbReference>
<name>A0A336M0E3_CULSO</name>
<dbReference type="FunFam" id="3.30.2460.20:FF:000001">
    <property type="entry name" value="Wnt homolog"/>
    <property type="match status" value="1"/>
</dbReference>
<protein>
    <recommendedName>
        <fullName evidence="10">Protein Wnt</fullName>
    </recommendedName>
</protein>
<feature type="compositionally biased region" description="Polar residues" evidence="11">
    <location>
        <begin position="320"/>
        <end position="329"/>
    </location>
</feature>
<dbReference type="AlphaFoldDB" id="A0A336M0E3"/>
<dbReference type="CDD" id="cd19337">
    <property type="entry name" value="Wnt_Wnt5"/>
    <property type="match status" value="1"/>
</dbReference>
<proteinExistence type="inferred from homology"/>
<dbReference type="VEuPathDB" id="VectorBase:CSON009477"/>
<dbReference type="GO" id="GO:0005615">
    <property type="term" value="C:extracellular space"/>
    <property type="evidence" value="ECO:0007669"/>
    <property type="project" value="TreeGrafter"/>
</dbReference>
<dbReference type="InterPro" id="IPR018161">
    <property type="entry name" value="Wnt_CS"/>
</dbReference>
<dbReference type="GO" id="GO:0060560">
    <property type="term" value="P:developmental growth involved in morphogenesis"/>
    <property type="evidence" value="ECO:0007669"/>
    <property type="project" value="UniProtKB-ARBA"/>
</dbReference>
<dbReference type="GO" id="GO:0060070">
    <property type="term" value="P:canonical Wnt signaling pathway"/>
    <property type="evidence" value="ECO:0007669"/>
    <property type="project" value="TreeGrafter"/>
</dbReference>
<evidence type="ECO:0000256" key="11">
    <source>
        <dbReference type="SAM" id="MobiDB-lite"/>
    </source>
</evidence>
<reference evidence="12" key="1">
    <citation type="submission" date="2018-07" db="EMBL/GenBank/DDBJ databases">
        <authorList>
            <person name="Quirk P.G."/>
            <person name="Krulwich T.A."/>
        </authorList>
    </citation>
    <scope>NUCLEOTIDE SEQUENCE</scope>
</reference>
<dbReference type="SMART" id="SM00097">
    <property type="entry name" value="WNT1"/>
    <property type="match status" value="1"/>
</dbReference>
<dbReference type="GO" id="GO:0005125">
    <property type="term" value="F:cytokine activity"/>
    <property type="evidence" value="ECO:0007669"/>
    <property type="project" value="TreeGrafter"/>
</dbReference>
<evidence type="ECO:0000256" key="1">
    <source>
        <dbReference type="ARBA" id="ARBA00004498"/>
    </source>
</evidence>
<evidence type="ECO:0000256" key="10">
    <source>
        <dbReference type="RuleBase" id="RU003500"/>
    </source>
</evidence>
<feature type="region of interest" description="Disordered" evidence="11">
    <location>
        <begin position="595"/>
        <end position="616"/>
    </location>
</feature>
<comment type="function">
    <text evidence="10">Ligand for members of the frizzled family of seven transmembrane receptors.</text>
</comment>
<dbReference type="Gene3D" id="3.30.2460.20">
    <property type="match status" value="1"/>
</dbReference>
<dbReference type="GO" id="GO:0005109">
    <property type="term" value="F:frizzled binding"/>
    <property type="evidence" value="ECO:0007669"/>
    <property type="project" value="TreeGrafter"/>
</dbReference>
<keyword evidence="5" id="KW-0272">Extracellular matrix</keyword>
<accession>A0A336M0E3</accession>
<dbReference type="PROSITE" id="PS00246">
    <property type="entry name" value="WNT1"/>
    <property type="match status" value="1"/>
</dbReference>
<keyword evidence="4" id="KW-0964">Secreted</keyword>
<evidence type="ECO:0000256" key="2">
    <source>
        <dbReference type="ARBA" id="ARBA00005683"/>
    </source>
</evidence>
<comment type="similarity">
    <text evidence="2 10">Belongs to the Wnt family.</text>
</comment>
<feature type="compositionally biased region" description="Polar residues" evidence="11">
    <location>
        <begin position="595"/>
        <end position="606"/>
    </location>
</feature>
<dbReference type="GO" id="GO:0030182">
    <property type="term" value="P:neuron differentiation"/>
    <property type="evidence" value="ECO:0007669"/>
    <property type="project" value="TreeGrafter"/>
</dbReference>